<dbReference type="eggNOG" id="KOG4308">
    <property type="taxonomic scope" value="Eukaryota"/>
</dbReference>
<proteinExistence type="predicted"/>
<reference evidence="4" key="1">
    <citation type="journal article" date="2006" name="PLoS Biol.">
        <title>Macronuclear genome sequence of the ciliate Tetrahymena thermophila, a model eukaryote.</title>
        <authorList>
            <person name="Eisen J.A."/>
            <person name="Coyne R.S."/>
            <person name="Wu M."/>
            <person name="Wu D."/>
            <person name="Thiagarajan M."/>
            <person name="Wortman J.R."/>
            <person name="Badger J.H."/>
            <person name="Ren Q."/>
            <person name="Amedeo P."/>
            <person name="Jones K.M."/>
            <person name="Tallon L.J."/>
            <person name="Delcher A.L."/>
            <person name="Salzberg S.L."/>
            <person name="Silva J.C."/>
            <person name="Haas B.J."/>
            <person name="Majoros W.H."/>
            <person name="Farzad M."/>
            <person name="Carlton J.M."/>
            <person name="Smith R.K. Jr."/>
            <person name="Garg J."/>
            <person name="Pearlman R.E."/>
            <person name="Karrer K.M."/>
            <person name="Sun L."/>
            <person name="Manning G."/>
            <person name="Elde N.C."/>
            <person name="Turkewitz A.P."/>
            <person name="Asai D.J."/>
            <person name="Wilkes D.E."/>
            <person name="Wang Y."/>
            <person name="Cai H."/>
            <person name="Collins K."/>
            <person name="Stewart B.A."/>
            <person name="Lee S.R."/>
            <person name="Wilamowska K."/>
            <person name="Weinberg Z."/>
            <person name="Ruzzo W.L."/>
            <person name="Wloga D."/>
            <person name="Gaertig J."/>
            <person name="Frankel J."/>
            <person name="Tsao C.-C."/>
            <person name="Gorovsky M.A."/>
            <person name="Keeling P.J."/>
            <person name="Waller R.F."/>
            <person name="Patron N.J."/>
            <person name="Cherry J.M."/>
            <person name="Stover N.A."/>
            <person name="Krieger C.J."/>
            <person name="del Toro C."/>
            <person name="Ryder H.F."/>
            <person name="Williamson S.C."/>
            <person name="Barbeau R.A."/>
            <person name="Hamilton E.P."/>
            <person name="Orias E."/>
        </authorList>
    </citation>
    <scope>NUCLEOTIDE SEQUENCE [LARGE SCALE GENOMIC DNA]</scope>
    <source>
        <strain evidence="4">SB210</strain>
    </source>
</reference>
<feature type="region of interest" description="Disordered" evidence="2">
    <location>
        <begin position="193"/>
        <end position="218"/>
    </location>
</feature>
<dbReference type="Gene3D" id="3.80.10.10">
    <property type="entry name" value="Ribonuclease Inhibitor"/>
    <property type="match status" value="2"/>
</dbReference>
<accession>Q23KB9</accession>
<keyword evidence="1" id="KW-0175">Coiled coil</keyword>
<evidence type="ECO:0000313" key="4">
    <source>
        <dbReference type="Proteomes" id="UP000009168"/>
    </source>
</evidence>
<dbReference type="SUPFAM" id="SSF52047">
    <property type="entry name" value="RNI-like"/>
    <property type="match status" value="1"/>
</dbReference>
<evidence type="ECO:0000256" key="1">
    <source>
        <dbReference type="SAM" id="Coils"/>
    </source>
</evidence>
<evidence type="ECO:0000256" key="2">
    <source>
        <dbReference type="SAM" id="MobiDB-lite"/>
    </source>
</evidence>
<dbReference type="InterPro" id="IPR052394">
    <property type="entry name" value="LRR-containing"/>
</dbReference>
<keyword evidence="4" id="KW-1185">Reference proteome</keyword>
<dbReference type="OrthoDB" id="441653at2759"/>
<dbReference type="Pfam" id="PF13516">
    <property type="entry name" value="LRR_6"/>
    <property type="match status" value="4"/>
</dbReference>
<organism evidence="3 4">
    <name type="scientific">Tetrahymena thermophila (strain SB210)</name>
    <dbReference type="NCBI Taxonomy" id="312017"/>
    <lineage>
        <taxon>Eukaryota</taxon>
        <taxon>Sar</taxon>
        <taxon>Alveolata</taxon>
        <taxon>Ciliophora</taxon>
        <taxon>Intramacronucleata</taxon>
        <taxon>Oligohymenophorea</taxon>
        <taxon>Hymenostomatida</taxon>
        <taxon>Tetrahymenina</taxon>
        <taxon>Tetrahymenidae</taxon>
        <taxon>Tetrahymena</taxon>
    </lineage>
</organism>
<sequence>MATRSNNSVGPMIEALKGQTRINLADQYIGNEGSRILANFLMQNQQVQVLELKGNNIGVDGLIDIIEALRSNDVIKILSLEWNNIGQDIRGLESLGAFLLQNKSLQHLSLAQNKIVGDDIEMIANALRNNKTLLSLDLRWNQLGPRGANLLKSAIMNNQTLIYLDIGGNNINEDLQDALDKIILENRRKNPLTRDRILGGPSVQAGDQNIQQQQQQNNPQFTQSGFKFQAPQQDKEGLPMLAHLENILEQEKAHTFQIKQRLEVELEELQRKDRNDLRTIQELESKCNDVQNQNRMLKFDIDRLREEFQIIERNNIEHIRTHEERIRNNEFIINEMEKKHATNTDRILQENNFRVKEMARDWESRCRLLEERVRLVENEGIELETELKKISDKKIEMQIKQEEELRDLASRVEEEEYNKAQSNLSTLEAKLKAIENSKELLIKRNHELIREYEERDIKASNELRVLEEELQNLKAQNQEFTQKNSEFKILSEKLKNDLDLKDTIVEKLQKEINTVNEQIEMKKQFAREQIEKTIKEQREEKLHWDAERDAQIRHIQELERALRASHTENSRLRGEYQRLAETVQSNLNKAVYDTFTTNKYF</sequence>
<dbReference type="SMART" id="SM00368">
    <property type="entry name" value="LRR_RI"/>
    <property type="match status" value="3"/>
</dbReference>
<feature type="coiled-coil region" evidence="1">
    <location>
        <begin position="359"/>
        <end position="575"/>
    </location>
</feature>
<dbReference type="InterPro" id="IPR032675">
    <property type="entry name" value="LRR_dom_sf"/>
</dbReference>
<dbReference type="OMA" id="AWENERI"/>
<dbReference type="GeneID" id="7844645"/>
<dbReference type="InterPro" id="IPR001611">
    <property type="entry name" value="Leu-rich_rpt"/>
</dbReference>
<dbReference type="EMBL" id="GG662673">
    <property type="protein sequence ID" value="EAR96924.1"/>
    <property type="molecule type" value="Genomic_DNA"/>
</dbReference>
<name>Q23KB9_TETTS</name>
<dbReference type="HOGENOM" id="CLU_472898_0_0_1"/>
<dbReference type="KEGG" id="tet:TTHERM_00194160"/>
<feature type="coiled-coil region" evidence="1">
    <location>
        <begin position="252"/>
        <end position="314"/>
    </location>
</feature>
<dbReference type="AlphaFoldDB" id="Q23KB9"/>
<dbReference type="Proteomes" id="UP000009168">
    <property type="component" value="Unassembled WGS sequence"/>
</dbReference>
<gene>
    <name evidence="3" type="ORF">TTHERM_00194160</name>
</gene>
<evidence type="ECO:0008006" key="5">
    <source>
        <dbReference type="Google" id="ProtNLM"/>
    </source>
</evidence>
<feature type="compositionally biased region" description="Low complexity" evidence="2">
    <location>
        <begin position="204"/>
        <end position="218"/>
    </location>
</feature>
<dbReference type="InParanoid" id="Q23KB9"/>
<dbReference type="RefSeq" id="XP_001017169.1">
    <property type="nucleotide sequence ID" value="XM_001017169.3"/>
</dbReference>
<protein>
    <recommendedName>
        <fullName evidence="5">Kinase domain protein</fullName>
    </recommendedName>
</protein>
<dbReference type="PANTHER" id="PTHR24114">
    <property type="entry name" value="LEUCINE RICH REPEAT FAMILY PROTEIN"/>
    <property type="match status" value="1"/>
</dbReference>
<evidence type="ECO:0000313" key="3">
    <source>
        <dbReference type="EMBL" id="EAR96924.1"/>
    </source>
</evidence>
<dbReference type="PANTHER" id="PTHR24114:SF2">
    <property type="entry name" value="F-BOX DOMAIN-CONTAINING PROTEIN-RELATED"/>
    <property type="match status" value="1"/>
</dbReference>